<dbReference type="Proteomes" id="UP000308600">
    <property type="component" value="Unassembled WGS sequence"/>
</dbReference>
<reference evidence="1 2" key="1">
    <citation type="journal article" date="2019" name="Nat. Ecol. Evol.">
        <title>Megaphylogeny resolves global patterns of mushroom evolution.</title>
        <authorList>
            <person name="Varga T."/>
            <person name="Krizsan K."/>
            <person name="Foldi C."/>
            <person name="Dima B."/>
            <person name="Sanchez-Garcia M."/>
            <person name="Sanchez-Ramirez S."/>
            <person name="Szollosi G.J."/>
            <person name="Szarkandi J.G."/>
            <person name="Papp V."/>
            <person name="Albert L."/>
            <person name="Andreopoulos W."/>
            <person name="Angelini C."/>
            <person name="Antonin V."/>
            <person name="Barry K.W."/>
            <person name="Bougher N.L."/>
            <person name="Buchanan P."/>
            <person name="Buyck B."/>
            <person name="Bense V."/>
            <person name="Catcheside P."/>
            <person name="Chovatia M."/>
            <person name="Cooper J."/>
            <person name="Damon W."/>
            <person name="Desjardin D."/>
            <person name="Finy P."/>
            <person name="Geml J."/>
            <person name="Haridas S."/>
            <person name="Hughes K."/>
            <person name="Justo A."/>
            <person name="Karasinski D."/>
            <person name="Kautmanova I."/>
            <person name="Kiss B."/>
            <person name="Kocsube S."/>
            <person name="Kotiranta H."/>
            <person name="LaButti K.M."/>
            <person name="Lechner B.E."/>
            <person name="Liimatainen K."/>
            <person name="Lipzen A."/>
            <person name="Lukacs Z."/>
            <person name="Mihaltcheva S."/>
            <person name="Morgado L.N."/>
            <person name="Niskanen T."/>
            <person name="Noordeloos M.E."/>
            <person name="Ohm R.A."/>
            <person name="Ortiz-Santana B."/>
            <person name="Ovrebo C."/>
            <person name="Racz N."/>
            <person name="Riley R."/>
            <person name="Savchenko A."/>
            <person name="Shiryaev A."/>
            <person name="Soop K."/>
            <person name="Spirin V."/>
            <person name="Szebenyi C."/>
            <person name="Tomsovsky M."/>
            <person name="Tulloss R.E."/>
            <person name="Uehling J."/>
            <person name="Grigoriev I.V."/>
            <person name="Vagvolgyi C."/>
            <person name="Papp T."/>
            <person name="Martin F.M."/>
            <person name="Miettinen O."/>
            <person name="Hibbett D.S."/>
            <person name="Nagy L.G."/>
        </authorList>
    </citation>
    <scope>NUCLEOTIDE SEQUENCE [LARGE SCALE GENOMIC DNA]</scope>
    <source>
        <strain evidence="1 2">NL-1719</strain>
    </source>
</reference>
<evidence type="ECO:0000313" key="1">
    <source>
        <dbReference type="EMBL" id="TFK76444.1"/>
    </source>
</evidence>
<proteinExistence type="predicted"/>
<keyword evidence="2" id="KW-1185">Reference proteome</keyword>
<accession>A0ACD3BFC3</accession>
<organism evidence="1 2">
    <name type="scientific">Pluteus cervinus</name>
    <dbReference type="NCBI Taxonomy" id="181527"/>
    <lineage>
        <taxon>Eukaryota</taxon>
        <taxon>Fungi</taxon>
        <taxon>Dikarya</taxon>
        <taxon>Basidiomycota</taxon>
        <taxon>Agaricomycotina</taxon>
        <taxon>Agaricomycetes</taxon>
        <taxon>Agaricomycetidae</taxon>
        <taxon>Agaricales</taxon>
        <taxon>Pluteineae</taxon>
        <taxon>Pluteaceae</taxon>
        <taxon>Pluteus</taxon>
    </lineage>
</organism>
<protein>
    <submittedName>
        <fullName evidence="1">Uncharacterized protein</fullName>
    </submittedName>
</protein>
<name>A0ACD3BFC3_9AGAR</name>
<evidence type="ECO:0000313" key="2">
    <source>
        <dbReference type="Proteomes" id="UP000308600"/>
    </source>
</evidence>
<sequence>MEKIARFEEKLRHERSSALYPNFLAGKWREIVEKEKRRKEKEAASEAGTPGQEEGEV</sequence>
<gene>
    <name evidence="1" type="ORF">BDN72DRAFT_831017</name>
</gene>
<dbReference type="EMBL" id="ML208260">
    <property type="protein sequence ID" value="TFK76444.1"/>
    <property type="molecule type" value="Genomic_DNA"/>
</dbReference>